<comment type="caution">
    <text evidence="1">The sequence shown here is derived from an EMBL/GenBank/DDBJ whole genome shotgun (WGS) entry which is preliminary data.</text>
</comment>
<evidence type="ECO:0000313" key="1">
    <source>
        <dbReference type="EMBL" id="KKM72599.1"/>
    </source>
</evidence>
<organism evidence="1">
    <name type="scientific">marine sediment metagenome</name>
    <dbReference type="NCBI Taxonomy" id="412755"/>
    <lineage>
        <taxon>unclassified sequences</taxon>
        <taxon>metagenomes</taxon>
        <taxon>ecological metagenomes</taxon>
    </lineage>
</organism>
<gene>
    <name evidence="1" type="ORF">LCGC14_1418890</name>
</gene>
<dbReference type="EMBL" id="LAZR01009440">
    <property type="protein sequence ID" value="KKM72599.1"/>
    <property type="molecule type" value="Genomic_DNA"/>
</dbReference>
<dbReference type="AlphaFoldDB" id="A0A0F9JRS8"/>
<accession>A0A0F9JRS8</accession>
<protein>
    <submittedName>
        <fullName evidence="1">Uncharacterized protein</fullName>
    </submittedName>
</protein>
<proteinExistence type="predicted"/>
<name>A0A0F9JRS8_9ZZZZ</name>
<sequence length="162" mass="18428">MGTLGKKDLSSTLTAIGDTGWWPENFAQLWEIHEAINEAFRPAALSRFLVDYQDAKDCSVREISRQLGMQHLYVNELLTIRRCGNPLILKLWDQGHQMATMRNLTDVVYDCKRRDDHDKQWEAWLIVTLQAPEGTEGEGEGPEECDECGAPICVECGQYSTH</sequence>
<reference evidence="1" key="1">
    <citation type="journal article" date="2015" name="Nature">
        <title>Complex archaea that bridge the gap between prokaryotes and eukaryotes.</title>
        <authorList>
            <person name="Spang A."/>
            <person name="Saw J.H."/>
            <person name="Jorgensen S.L."/>
            <person name="Zaremba-Niedzwiedzka K."/>
            <person name="Martijn J."/>
            <person name="Lind A.E."/>
            <person name="van Eijk R."/>
            <person name="Schleper C."/>
            <person name="Guy L."/>
            <person name="Ettema T.J."/>
        </authorList>
    </citation>
    <scope>NUCLEOTIDE SEQUENCE</scope>
</reference>